<keyword evidence="1" id="KW-0732">Signal</keyword>
<dbReference type="GO" id="GO:0032259">
    <property type="term" value="P:methylation"/>
    <property type="evidence" value="ECO:0007669"/>
    <property type="project" value="UniProtKB-KW"/>
</dbReference>
<dbReference type="HOGENOM" id="CLU_1950415_0_0_1"/>
<gene>
    <name evidence="2" type="ORF">PHSY_002761</name>
</gene>
<evidence type="ECO:0000313" key="2">
    <source>
        <dbReference type="EMBL" id="GAC95186.1"/>
    </source>
</evidence>
<evidence type="ECO:0000256" key="1">
    <source>
        <dbReference type="SAM" id="SignalP"/>
    </source>
</evidence>
<dbReference type="AlphaFoldDB" id="R9P1Q8"/>
<organism evidence="2 3">
    <name type="scientific">Pseudozyma hubeiensis (strain SY62)</name>
    <name type="common">Yeast</name>
    <dbReference type="NCBI Taxonomy" id="1305764"/>
    <lineage>
        <taxon>Eukaryota</taxon>
        <taxon>Fungi</taxon>
        <taxon>Dikarya</taxon>
        <taxon>Basidiomycota</taxon>
        <taxon>Ustilaginomycotina</taxon>
        <taxon>Ustilaginomycetes</taxon>
        <taxon>Ustilaginales</taxon>
        <taxon>Ustilaginaceae</taxon>
        <taxon>Pseudozyma</taxon>
    </lineage>
</organism>
<accession>R9P1Q8</accession>
<dbReference type="EMBL" id="DF238791">
    <property type="protein sequence ID" value="GAC95186.1"/>
    <property type="molecule type" value="Genomic_DNA"/>
</dbReference>
<evidence type="ECO:0000313" key="3">
    <source>
        <dbReference type="Proteomes" id="UP000014071"/>
    </source>
</evidence>
<sequence length="134" mass="14898">MKTITFSLAALAIVATTSVTSATATHPKETKPVPWAQEVNQDATKWALYSARKGTDLNTVKPKYSECTVTNPSEKEYVVAHTFVNNSEFEFQNLEDDVLGANCIDCSPQMLGNYYLTKISGYLTCKMYEDKPIN</sequence>
<dbReference type="RefSeq" id="XP_012188773.1">
    <property type="nucleotide sequence ID" value="XM_012333383.1"/>
</dbReference>
<keyword evidence="2" id="KW-0808">Transferase</keyword>
<keyword evidence="2" id="KW-0489">Methyltransferase</keyword>
<proteinExistence type="predicted"/>
<dbReference type="eggNOG" id="ENOG502THJD">
    <property type="taxonomic scope" value="Eukaryota"/>
</dbReference>
<feature type="signal peptide" evidence="1">
    <location>
        <begin position="1"/>
        <end position="22"/>
    </location>
</feature>
<dbReference type="OrthoDB" id="2542050at2759"/>
<dbReference type="GeneID" id="24108052"/>
<name>R9P1Q8_PSEHS</name>
<dbReference type="GO" id="GO:0008168">
    <property type="term" value="F:methyltransferase activity"/>
    <property type="evidence" value="ECO:0007669"/>
    <property type="project" value="UniProtKB-KW"/>
</dbReference>
<protein>
    <submittedName>
        <fullName evidence="2">tRNA-methyltransferase</fullName>
    </submittedName>
</protein>
<feature type="chain" id="PRO_5004478181" evidence="1">
    <location>
        <begin position="23"/>
        <end position="134"/>
    </location>
</feature>
<dbReference type="Proteomes" id="UP000014071">
    <property type="component" value="Unassembled WGS sequence"/>
</dbReference>
<reference evidence="3" key="1">
    <citation type="journal article" date="2013" name="Genome Announc.">
        <title>Draft genome sequence of the basidiomycetous yeast-like fungus Pseudozyma hubeiensis SY62, which produces an abundant amount of the biosurfactant mannosylerythritol lipids.</title>
        <authorList>
            <person name="Konishi M."/>
            <person name="Hatada Y."/>
            <person name="Horiuchi J."/>
        </authorList>
    </citation>
    <scope>NUCLEOTIDE SEQUENCE [LARGE SCALE GENOMIC DNA]</scope>
    <source>
        <strain evidence="3">SY62</strain>
    </source>
</reference>
<keyword evidence="3" id="KW-1185">Reference proteome</keyword>